<dbReference type="InterPro" id="IPR036390">
    <property type="entry name" value="WH_DNA-bd_sf"/>
</dbReference>
<dbReference type="InterPro" id="IPR036388">
    <property type="entry name" value="WH-like_DNA-bd_sf"/>
</dbReference>
<dbReference type="PROSITE" id="PS01117">
    <property type="entry name" value="HTH_MARR_1"/>
    <property type="match status" value="1"/>
</dbReference>
<evidence type="ECO:0000256" key="3">
    <source>
        <dbReference type="ARBA" id="ARBA00023163"/>
    </source>
</evidence>
<evidence type="ECO:0000256" key="1">
    <source>
        <dbReference type="ARBA" id="ARBA00023015"/>
    </source>
</evidence>
<sequence length="155" mass="17150">MSDVETILSVFPRIYFACRPRQVTDPVDGRVVSFHQATILSHLDVVDPTMVGELANHLGVTASTMSLNLGRLEEAGYVTRQRDPEDRRVMNVCLTEAGERVRLAYSTLDPDRVGRMIDGLDPVRRRTALNGLTYLADAADGLVRRGQEHVSALTS</sequence>
<dbReference type="AlphaFoldDB" id="A0A381QX47"/>
<reference evidence="5" key="1">
    <citation type="submission" date="2018-05" db="EMBL/GenBank/DDBJ databases">
        <authorList>
            <person name="Lanie J.A."/>
            <person name="Ng W.-L."/>
            <person name="Kazmierczak K.M."/>
            <person name="Andrzejewski T.M."/>
            <person name="Davidsen T.M."/>
            <person name="Wayne K.J."/>
            <person name="Tettelin H."/>
            <person name="Glass J.I."/>
            <person name="Rusch D."/>
            <person name="Podicherti R."/>
            <person name="Tsui H.-C.T."/>
            <person name="Winkler M.E."/>
        </authorList>
    </citation>
    <scope>NUCLEOTIDE SEQUENCE</scope>
</reference>
<dbReference type="GO" id="GO:0006950">
    <property type="term" value="P:response to stress"/>
    <property type="evidence" value="ECO:0007669"/>
    <property type="project" value="TreeGrafter"/>
</dbReference>
<dbReference type="InterPro" id="IPR023187">
    <property type="entry name" value="Tscrpt_reg_MarR-type_CS"/>
</dbReference>
<dbReference type="Pfam" id="PF12802">
    <property type="entry name" value="MarR_2"/>
    <property type="match status" value="1"/>
</dbReference>
<dbReference type="PANTHER" id="PTHR33164">
    <property type="entry name" value="TRANSCRIPTIONAL REGULATOR, MARR FAMILY"/>
    <property type="match status" value="1"/>
</dbReference>
<dbReference type="InterPro" id="IPR039422">
    <property type="entry name" value="MarR/SlyA-like"/>
</dbReference>
<proteinExistence type="predicted"/>
<dbReference type="PROSITE" id="PS50995">
    <property type="entry name" value="HTH_MARR_2"/>
    <property type="match status" value="1"/>
</dbReference>
<dbReference type="GO" id="GO:0003700">
    <property type="term" value="F:DNA-binding transcription factor activity"/>
    <property type="evidence" value="ECO:0007669"/>
    <property type="project" value="InterPro"/>
</dbReference>
<accession>A0A381QX47</accession>
<evidence type="ECO:0000259" key="4">
    <source>
        <dbReference type="PROSITE" id="PS50995"/>
    </source>
</evidence>
<keyword evidence="3" id="KW-0804">Transcription</keyword>
<name>A0A381QX47_9ZZZZ</name>
<gene>
    <name evidence="5" type="ORF">METZ01_LOCUS36594</name>
</gene>
<dbReference type="SMART" id="SM00347">
    <property type="entry name" value="HTH_MARR"/>
    <property type="match status" value="1"/>
</dbReference>
<dbReference type="InterPro" id="IPR011991">
    <property type="entry name" value="ArsR-like_HTH"/>
</dbReference>
<dbReference type="PANTHER" id="PTHR33164:SF89">
    <property type="entry name" value="MARR FAMILY REGULATORY PROTEIN"/>
    <property type="match status" value="1"/>
</dbReference>
<dbReference type="InterPro" id="IPR000835">
    <property type="entry name" value="HTH_MarR-typ"/>
</dbReference>
<dbReference type="Gene3D" id="1.10.10.10">
    <property type="entry name" value="Winged helix-like DNA-binding domain superfamily/Winged helix DNA-binding domain"/>
    <property type="match status" value="1"/>
</dbReference>
<protein>
    <recommendedName>
        <fullName evidence="4">HTH marR-type domain-containing protein</fullName>
    </recommendedName>
</protein>
<organism evidence="5">
    <name type="scientific">marine metagenome</name>
    <dbReference type="NCBI Taxonomy" id="408172"/>
    <lineage>
        <taxon>unclassified sequences</taxon>
        <taxon>metagenomes</taxon>
        <taxon>ecological metagenomes</taxon>
    </lineage>
</organism>
<dbReference type="CDD" id="cd00090">
    <property type="entry name" value="HTH_ARSR"/>
    <property type="match status" value="1"/>
</dbReference>
<feature type="domain" description="HTH marR-type" evidence="4">
    <location>
        <begin position="1"/>
        <end position="137"/>
    </location>
</feature>
<evidence type="ECO:0000313" key="5">
    <source>
        <dbReference type="EMBL" id="SUZ83740.1"/>
    </source>
</evidence>
<evidence type="ECO:0000256" key="2">
    <source>
        <dbReference type="ARBA" id="ARBA00023125"/>
    </source>
</evidence>
<dbReference type="GO" id="GO:0003677">
    <property type="term" value="F:DNA binding"/>
    <property type="evidence" value="ECO:0007669"/>
    <property type="project" value="UniProtKB-KW"/>
</dbReference>
<dbReference type="PRINTS" id="PR00598">
    <property type="entry name" value="HTHMARR"/>
</dbReference>
<dbReference type="EMBL" id="UINC01001564">
    <property type="protein sequence ID" value="SUZ83740.1"/>
    <property type="molecule type" value="Genomic_DNA"/>
</dbReference>
<keyword evidence="1" id="KW-0805">Transcription regulation</keyword>
<dbReference type="SUPFAM" id="SSF46785">
    <property type="entry name" value="Winged helix' DNA-binding domain"/>
    <property type="match status" value="1"/>
</dbReference>
<keyword evidence="2" id="KW-0238">DNA-binding</keyword>